<organism evidence="1 2">
    <name type="scientific">[Candida] arabinofermentans NRRL YB-2248</name>
    <dbReference type="NCBI Taxonomy" id="983967"/>
    <lineage>
        <taxon>Eukaryota</taxon>
        <taxon>Fungi</taxon>
        <taxon>Dikarya</taxon>
        <taxon>Ascomycota</taxon>
        <taxon>Saccharomycotina</taxon>
        <taxon>Pichiomycetes</taxon>
        <taxon>Pichiales</taxon>
        <taxon>Pichiaceae</taxon>
        <taxon>Ogataea</taxon>
        <taxon>Ogataea/Candida clade</taxon>
    </lineage>
</organism>
<proteinExistence type="predicted"/>
<accession>A0A1E4T054</accession>
<evidence type="ECO:0000313" key="1">
    <source>
        <dbReference type="EMBL" id="ODV85117.1"/>
    </source>
</evidence>
<name>A0A1E4T054_9ASCO</name>
<sequence>MPPKRNKTHISESKAFSPLYTDQKFNIPQQLDDKLLDSFTLFGEDNNTEDLLLKDLGQFLRTYLKIPDKLLFFVNLEDFLMDGTDDIVDFEKYLYKGTLLLTLTENLPIIDMYWDLLIDNLQSESPHNVLKKGKYDGTADAEKYKIKLYIDDLSKLMKNLNDETPTSFLMEMLIVSNNGMKVYTDYFDFALILGRIGELKEFT</sequence>
<gene>
    <name evidence="1" type="ORF">CANARDRAFT_28419</name>
</gene>
<dbReference type="STRING" id="983967.A0A1E4T054"/>
<evidence type="ECO:0000313" key="2">
    <source>
        <dbReference type="Proteomes" id="UP000094801"/>
    </source>
</evidence>
<dbReference type="Proteomes" id="UP000094801">
    <property type="component" value="Unassembled WGS sequence"/>
</dbReference>
<protein>
    <submittedName>
        <fullName evidence="1">Uncharacterized protein</fullName>
    </submittedName>
</protein>
<dbReference type="AlphaFoldDB" id="A0A1E4T054"/>
<keyword evidence="2" id="KW-1185">Reference proteome</keyword>
<reference evidence="2" key="1">
    <citation type="submission" date="2016-04" db="EMBL/GenBank/DDBJ databases">
        <title>Comparative genomics of biotechnologically important yeasts.</title>
        <authorList>
            <consortium name="DOE Joint Genome Institute"/>
            <person name="Riley R."/>
            <person name="Haridas S."/>
            <person name="Wolfe K.H."/>
            <person name="Lopes M.R."/>
            <person name="Hittinger C.T."/>
            <person name="Goker M."/>
            <person name="Salamov A."/>
            <person name="Wisecaver J."/>
            <person name="Long T.M."/>
            <person name="Aerts A.L."/>
            <person name="Barry K."/>
            <person name="Choi C."/>
            <person name="Clum A."/>
            <person name="Coughlan A.Y."/>
            <person name="Deshpande S."/>
            <person name="Douglass A.P."/>
            <person name="Hanson S.J."/>
            <person name="Klenk H.-P."/>
            <person name="Labutti K."/>
            <person name="Lapidus A."/>
            <person name="Lindquist E."/>
            <person name="Lipzen A."/>
            <person name="Meier-Kolthoff J.P."/>
            <person name="Ohm R.A."/>
            <person name="Otillar R.P."/>
            <person name="Pangilinan J."/>
            <person name="Peng Y."/>
            <person name="Rokas A."/>
            <person name="Rosa C.A."/>
            <person name="Scheuner C."/>
            <person name="Sibirny A.A."/>
            <person name="Slot J.C."/>
            <person name="Stielow J.B."/>
            <person name="Sun H."/>
            <person name="Kurtzman C.P."/>
            <person name="Blackwell M."/>
            <person name="Grigoriev I.V."/>
            <person name="Jeffries T.W."/>
        </authorList>
    </citation>
    <scope>NUCLEOTIDE SEQUENCE [LARGE SCALE GENOMIC DNA]</scope>
    <source>
        <strain evidence="2">NRRL YB-2248</strain>
    </source>
</reference>
<dbReference type="OrthoDB" id="4085867at2759"/>
<dbReference type="EMBL" id="KV453853">
    <property type="protein sequence ID" value="ODV85117.1"/>
    <property type="molecule type" value="Genomic_DNA"/>
</dbReference>